<protein>
    <submittedName>
        <fullName evidence="1">Uncharacterized protein</fullName>
    </submittedName>
</protein>
<comment type="caution">
    <text evidence="1">The sequence shown here is derived from an EMBL/GenBank/DDBJ whole genome shotgun (WGS) entry which is preliminary data.</text>
</comment>
<reference evidence="1 2" key="1">
    <citation type="submission" date="2016-08" db="EMBL/GenBank/DDBJ databases">
        <title>A Parts List for Fungal Cellulosomes Revealed by Comparative Genomics.</title>
        <authorList>
            <consortium name="DOE Joint Genome Institute"/>
            <person name="Haitjema C.H."/>
            <person name="Gilmore S.P."/>
            <person name="Henske J.K."/>
            <person name="Solomon K.V."/>
            <person name="De Groot R."/>
            <person name="Kuo A."/>
            <person name="Mondo S.J."/>
            <person name="Salamov A.A."/>
            <person name="Labutti K."/>
            <person name="Zhao Z."/>
            <person name="Chiniquy J."/>
            <person name="Barry K."/>
            <person name="Brewer H.M."/>
            <person name="Purvine S.O."/>
            <person name="Wright A.T."/>
            <person name="Boxma B."/>
            <person name="Van Alen T."/>
            <person name="Hackstein J.H."/>
            <person name="Baker S.E."/>
            <person name="Grigoriev I.V."/>
            <person name="O'Malley M.A."/>
        </authorList>
    </citation>
    <scope>NUCLEOTIDE SEQUENCE [LARGE SCALE GENOMIC DNA]</scope>
    <source>
        <strain evidence="1 2">G1</strain>
    </source>
</reference>
<gene>
    <name evidence="1" type="ORF">LY90DRAFT_517164</name>
</gene>
<sequence>MPIIIDGQEKHIFLFKDNHLNLIYNKLSQCENFKDFQFSLETYFTTDIYIIHDPWDLNKILNIYTVTLEDIICFFLILIIQRHIKCSHNNNFFTSKTSEKYKYLITDVYSSEDIYKGILEIRGELSTYNKSFIKYIWGLLGLHLMDIYMENENNDHSIEALHYMSLYINSVKEDNVMGIKSSSNKQIDPSSILFDEIYDASKLW</sequence>
<dbReference type="EMBL" id="MCOG01000308">
    <property type="protein sequence ID" value="ORY19960.1"/>
    <property type="molecule type" value="Genomic_DNA"/>
</dbReference>
<organism evidence="1 2">
    <name type="scientific">Neocallimastix californiae</name>
    <dbReference type="NCBI Taxonomy" id="1754190"/>
    <lineage>
        <taxon>Eukaryota</taxon>
        <taxon>Fungi</taxon>
        <taxon>Fungi incertae sedis</taxon>
        <taxon>Chytridiomycota</taxon>
        <taxon>Chytridiomycota incertae sedis</taxon>
        <taxon>Neocallimastigomycetes</taxon>
        <taxon>Neocallimastigales</taxon>
        <taxon>Neocallimastigaceae</taxon>
        <taxon>Neocallimastix</taxon>
    </lineage>
</organism>
<dbReference type="Proteomes" id="UP000193920">
    <property type="component" value="Unassembled WGS sequence"/>
</dbReference>
<evidence type="ECO:0000313" key="2">
    <source>
        <dbReference type="Proteomes" id="UP000193920"/>
    </source>
</evidence>
<accession>A0A1Y2ACG4</accession>
<name>A0A1Y2ACG4_9FUNG</name>
<evidence type="ECO:0000313" key="1">
    <source>
        <dbReference type="EMBL" id="ORY19960.1"/>
    </source>
</evidence>
<proteinExistence type="predicted"/>
<keyword evidence="2" id="KW-1185">Reference proteome</keyword>
<dbReference type="AlphaFoldDB" id="A0A1Y2ACG4"/>